<dbReference type="EMBL" id="BPLR01001770">
    <property type="protein sequence ID" value="GIZ04631.1"/>
    <property type="molecule type" value="Genomic_DNA"/>
</dbReference>
<proteinExistence type="predicted"/>
<dbReference type="GO" id="GO:0044218">
    <property type="term" value="C:other organism cell membrane"/>
    <property type="evidence" value="ECO:0007669"/>
    <property type="project" value="UniProtKB-KW"/>
</dbReference>
<comment type="subcellular location">
    <subcellularLocation>
        <location evidence="2">Secreted</location>
    </subcellularLocation>
    <subcellularLocation>
        <location evidence="1">Target cell membrane</location>
    </subcellularLocation>
</comment>
<keyword evidence="4" id="KW-0964">Secreted</keyword>
<evidence type="ECO:0000256" key="10">
    <source>
        <dbReference type="ARBA" id="ARBA00023043"/>
    </source>
</evidence>
<dbReference type="InterPro" id="IPR036770">
    <property type="entry name" value="Ankyrin_rpt-contain_sf"/>
</dbReference>
<evidence type="ECO:0000256" key="7">
    <source>
        <dbReference type="ARBA" id="ARBA00022699"/>
    </source>
</evidence>
<keyword evidence="11" id="KW-0472">Membrane</keyword>
<keyword evidence="7" id="KW-0528">Neurotoxin</keyword>
<dbReference type="AlphaFoldDB" id="A0AAV4YE10"/>
<keyword evidence="5" id="KW-1052">Target cell membrane</keyword>
<evidence type="ECO:0000256" key="11">
    <source>
        <dbReference type="ARBA" id="ARBA00023298"/>
    </source>
</evidence>
<evidence type="ECO:0000313" key="12">
    <source>
        <dbReference type="EMBL" id="GIZ04631.1"/>
    </source>
</evidence>
<comment type="caution">
    <text evidence="12">The sequence shown here is derived from an EMBL/GenBank/DDBJ whole genome shotgun (WGS) entry which is preliminary data.</text>
</comment>
<dbReference type="GO" id="GO:0090729">
    <property type="term" value="F:toxin activity"/>
    <property type="evidence" value="ECO:0007669"/>
    <property type="project" value="UniProtKB-KW"/>
</dbReference>
<evidence type="ECO:0000256" key="8">
    <source>
        <dbReference type="ARBA" id="ARBA00022737"/>
    </source>
</evidence>
<keyword evidence="9" id="KW-0638">Presynaptic neurotoxin</keyword>
<evidence type="ECO:0008006" key="14">
    <source>
        <dbReference type="Google" id="ProtNLM"/>
    </source>
</evidence>
<gene>
    <name evidence="12" type="ORF">CEXT_764931</name>
</gene>
<evidence type="ECO:0000256" key="5">
    <source>
        <dbReference type="ARBA" id="ARBA00022537"/>
    </source>
</evidence>
<dbReference type="PANTHER" id="PTHR24198">
    <property type="entry name" value="ANKYRIN REPEAT AND PROTEIN KINASE DOMAIN-CONTAINING PROTEIN"/>
    <property type="match status" value="1"/>
</dbReference>
<evidence type="ECO:0000313" key="13">
    <source>
        <dbReference type="Proteomes" id="UP001054945"/>
    </source>
</evidence>
<evidence type="ECO:0000256" key="4">
    <source>
        <dbReference type="ARBA" id="ARBA00022525"/>
    </source>
</evidence>
<dbReference type="GO" id="GO:0006887">
    <property type="term" value="P:exocytosis"/>
    <property type="evidence" value="ECO:0007669"/>
    <property type="project" value="UniProtKB-KW"/>
</dbReference>
<dbReference type="SMART" id="SM00248">
    <property type="entry name" value="ANK"/>
    <property type="match status" value="2"/>
</dbReference>
<evidence type="ECO:0000256" key="1">
    <source>
        <dbReference type="ARBA" id="ARBA00004175"/>
    </source>
</evidence>
<evidence type="ECO:0000256" key="3">
    <source>
        <dbReference type="ARBA" id="ARBA00022483"/>
    </source>
</evidence>
<keyword evidence="8" id="KW-0677">Repeat</keyword>
<dbReference type="GO" id="GO:0044231">
    <property type="term" value="C:host cell presynaptic membrane"/>
    <property type="evidence" value="ECO:0007669"/>
    <property type="project" value="UniProtKB-KW"/>
</dbReference>
<keyword evidence="3" id="KW-0268">Exocytosis</keyword>
<dbReference type="PANTHER" id="PTHR24198:SF194">
    <property type="entry name" value="INVERSIN-A"/>
    <property type="match status" value="1"/>
</dbReference>
<evidence type="ECO:0000256" key="9">
    <source>
        <dbReference type="ARBA" id="ARBA00023028"/>
    </source>
</evidence>
<dbReference type="InterPro" id="IPR002110">
    <property type="entry name" value="Ankyrin_rpt"/>
</dbReference>
<protein>
    <recommendedName>
        <fullName evidence="14">Ankyrin repeat protein</fullName>
    </recommendedName>
</protein>
<sequence>MKLLLKIGADAETPQCLTTLLHIACIFDEVECAEILLNLRANVNTVVTNEMTPLYVACECASIPCIELLLKMDTDVYFATV</sequence>
<keyword evidence="6" id="KW-0800">Toxin</keyword>
<evidence type="ECO:0000256" key="6">
    <source>
        <dbReference type="ARBA" id="ARBA00022656"/>
    </source>
</evidence>
<keyword evidence="10" id="KW-0040">ANK repeat</keyword>
<dbReference type="Pfam" id="PF12796">
    <property type="entry name" value="Ank_2"/>
    <property type="match status" value="1"/>
</dbReference>
<reference evidence="12 13" key="1">
    <citation type="submission" date="2021-06" db="EMBL/GenBank/DDBJ databases">
        <title>Caerostris extrusa draft genome.</title>
        <authorList>
            <person name="Kono N."/>
            <person name="Arakawa K."/>
        </authorList>
    </citation>
    <scope>NUCLEOTIDE SEQUENCE [LARGE SCALE GENOMIC DNA]</scope>
</reference>
<dbReference type="Gene3D" id="1.25.40.20">
    <property type="entry name" value="Ankyrin repeat-containing domain"/>
    <property type="match status" value="1"/>
</dbReference>
<dbReference type="Proteomes" id="UP001054945">
    <property type="component" value="Unassembled WGS sequence"/>
</dbReference>
<organism evidence="12 13">
    <name type="scientific">Caerostris extrusa</name>
    <name type="common">Bark spider</name>
    <name type="synonym">Caerostris bankana</name>
    <dbReference type="NCBI Taxonomy" id="172846"/>
    <lineage>
        <taxon>Eukaryota</taxon>
        <taxon>Metazoa</taxon>
        <taxon>Ecdysozoa</taxon>
        <taxon>Arthropoda</taxon>
        <taxon>Chelicerata</taxon>
        <taxon>Arachnida</taxon>
        <taxon>Araneae</taxon>
        <taxon>Araneomorphae</taxon>
        <taxon>Entelegynae</taxon>
        <taxon>Araneoidea</taxon>
        <taxon>Araneidae</taxon>
        <taxon>Caerostris</taxon>
    </lineage>
</organism>
<dbReference type="SUPFAM" id="SSF48403">
    <property type="entry name" value="Ankyrin repeat"/>
    <property type="match status" value="1"/>
</dbReference>
<keyword evidence="11" id="KW-1053">Target membrane</keyword>
<dbReference type="GO" id="GO:0005576">
    <property type="term" value="C:extracellular region"/>
    <property type="evidence" value="ECO:0007669"/>
    <property type="project" value="UniProtKB-SubCell"/>
</dbReference>
<evidence type="ECO:0000256" key="2">
    <source>
        <dbReference type="ARBA" id="ARBA00004613"/>
    </source>
</evidence>
<name>A0AAV4YE10_CAEEX</name>
<keyword evidence="13" id="KW-1185">Reference proteome</keyword>
<accession>A0AAV4YE10</accession>